<keyword evidence="2" id="KW-1185">Reference proteome</keyword>
<organism evidence="1 2">
    <name type="scientific">Steinernema carpocapsae</name>
    <name type="common">Entomopathogenic nematode</name>
    <dbReference type="NCBI Taxonomy" id="34508"/>
    <lineage>
        <taxon>Eukaryota</taxon>
        <taxon>Metazoa</taxon>
        <taxon>Ecdysozoa</taxon>
        <taxon>Nematoda</taxon>
        <taxon>Chromadorea</taxon>
        <taxon>Rhabditida</taxon>
        <taxon>Tylenchina</taxon>
        <taxon>Panagrolaimomorpha</taxon>
        <taxon>Strongyloidoidea</taxon>
        <taxon>Steinernematidae</taxon>
        <taxon>Steinernema</taxon>
    </lineage>
</organism>
<evidence type="ECO:0000313" key="2">
    <source>
        <dbReference type="Proteomes" id="UP000298663"/>
    </source>
</evidence>
<evidence type="ECO:0000313" key="1">
    <source>
        <dbReference type="EMBL" id="TKR57509.1"/>
    </source>
</evidence>
<sequence length="74" mass="8583">MAVGLVQFGSVPVWFRSNKQHFRISSKWVILFAGCAHSKVSKKMSPRLNNHEVLNIYEYLRALVPNWNRTGTEH</sequence>
<reference evidence="1 2" key="2">
    <citation type="journal article" date="2019" name="G3 (Bethesda)">
        <title>Hybrid Assembly of the Genome of the Entomopathogenic Nematode Steinernema carpocapsae Identifies the X-Chromosome.</title>
        <authorList>
            <person name="Serra L."/>
            <person name="Macchietto M."/>
            <person name="Macias-Munoz A."/>
            <person name="McGill C.J."/>
            <person name="Rodriguez I.M."/>
            <person name="Rodriguez B."/>
            <person name="Murad R."/>
            <person name="Mortazavi A."/>
        </authorList>
    </citation>
    <scope>NUCLEOTIDE SEQUENCE [LARGE SCALE GENOMIC DNA]</scope>
    <source>
        <strain evidence="1 2">ALL</strain>
    </source>
</reference>
<dbReference type="Proteomes" id="UP000298663">
    <property type="component" value="Unassembled WGS sequence"/>
</dbReference>
<protein>
    <submittedName>
        <fullName evidence="1">Uncharacterized protein</fullName>
    </submittedName>
</protein>
<gene>
    <name evidence="1" type="ORF">L596_030763</name>
</gene>
<accession>A0A4U5LNP9</accession>
<dbReference type="AlphaFoldDB" id="A0A4U5LNP9"/>
<dbReference type="EMBL" id="AZBU02000015">
    <property type="protein sequence ID" value="TKR57509.1"/>
    <property type="molecule type" value="Genomic_DNA"/>
</dbReference>
<comment type="caution">
    <text evidence="1">The sequence shown here is derived from an EMBL/GenBank/DDBJ whole genome shotgun (WGS) entry which is preliminary data.</text>
</comment>
<name>A0A4U5LNP9_STECR</name>
<proteinExistence type="predicted"/>
<reference evidence="1 2" key="1">
    <citation type="journal article" date="2015" name="Genome Biol.">
        <title>Comparative genomics of Steinernema reveals deeply conserved gene regulatory networks.</title>
        <authorList>
            <person name="Dillman A.R."/>
            <person name="Macchietto M."/>
            <person name="Porter C.F."/>
            <person name="Rogers A."/>
            <person name="Williams B."/>
            <person name="Antoshechkin I."/>
            <person name="Lee M.M."/>
            <person name="Goodwin Z."/>
            <person name="Lu X."/>
            <person name="Lewis E.E."/>
            <person name="Goodrich-Blair H."/>
            <person name="Stock S.P."/>
            <person name="Adams B.J."/>
            <person name="Sternberg P.W."/>
            <person name="Mortazavi A."/>
        </authorList>
    </citation>
    <scope>NUCLEOTIDE SEQUENCE [LARGE SCALE GENOMIC DNA]</scope>
    <source>
        <strain evidence="1 2">ALL</strain>
    </source>
</reference>